<comment type="caution">
    <text evidence="1">The sequence shown here is derived from an EMBL/GenBank/DDBJ whole genome shotgun (WGS) entry which is preliminary data.</text>
</comment>
<dbReference type="AlphaFoldDB" id="A0A5B7FD11"/>
<reference evidence="1 2" key="1">
    <citation type="submission" date="2019-05" db="EMBL/GenBank/DDBJ databases">
        <title>Another draft genome of Portunus trituberculatus and its Hox gene families provides insights of decapod evolution.</title>
        <authorList>
            <person name="Jeong J.-H."/>
            <person name="Song I."/>
            <person name="Kim S."/>
            <person name="Choi T."/>
            <person name="Kim D."/>
            <person name="Ryu S."/>
            <person name="Kim W."/>
        </authorList>
    </citation>
    <scope>NUCLEOTIDE SEQUENCE [LARGE SCALE GENOMIC DNA]</scope>
    <source>
        <tissue evidence="1">Muscle</tissue>
    </source>
</reference>
<protein>
    <submittedName>
        <fullName evidence="1">Uncharacterized protein</fullName>
    </submittedName>
</protein>
<organism evidence="1 2">
    <name type="scientific">Portunus trituberculatus</name>
    <name type="common">Swimming crab</name>
    <name type="synonym">Neptunus trituberculatus</name>
    <dbReference type="NCBI Taxonomy" id="210409"/>
    <lineage>
        <taxon>Eukaryota</taxon>
        <taxon>Metazoa</taxon>
        <taxon>Ecdysozoa</taxon>
        <taxon>Arthropoda</taxon>
        <taxon>Crustacea</taxon>
        <taxon>Multicrustacea</taxon>
        <taxon>Malacostraca</taxon>
        <taxon>Eumalacostraca</taxon>
        <taxon>Eucarida</taxon>
        <taxon>Decapoda</taxon>
        <taxon>Pleocyemata</taxon>
        <taxon>Brachyura</taxon>
        <taxon>Eubrachyura</taxon>
        <taxon>Portunoidea</taxon>
        <taxon>Portunidae</taxon>
        <taxon>Portuninae</taxon>
        <taxon>Portunus</taxon>
    </lineage>
</organism>
<evidence type="ECO:0000313" key="1">
    <source>
        <dbReference type="EMBL" id="MPC43437.1"/>
    </source>
</evidence>
<keyword evidence="2" id="KW-1185">Reference proteome</keyword>
<proteinExistence type="predicted"/>
<sequence length="149" mass="16386">MPHAAAQCLTLPHNASRCRTMLHAAAQCLTLPHNASRCRTMPHAAAQCFTLPQNASRCRTMLGGAQLGRQVHEDICVRSSAMATRDITCKGCEFDYWEIIAPAMQALEISLGERVKGYEQNVSCCAVLCCAEVIVVHYKRRPTRGRGIT</sequence>
<evidence type="ECO:0000313" key="2">
    <source>
        <dbReference type="Proteomes" id="UP000324222"/>
    </source>
</evidence>
<gene>
    <name evidence="1" type="ORF">E2C01_037085</name>
</gene>
<accession>A0A5B7FD11</accession>
<dbReference type="Proteomes" id="UP000324222">
    <property type="component" value="Unassembled WGS sequence"/>
</dbReference>
<name>A0A5B7FD11_PORTR</name>
<dbReference type="EMBL" id="VSRR010005833">
    <property type="protein sequence ID" value="MPC43437.1"/>
    <property type="molecule type" value="Genomic_DNA"/>
</dbReference>